<evidence type="ECO:0000313" key="2">
    <source>
        <dbReference type="Proteomes" id="UP000007953"/>
    </source>
</evidence>
<dbReference type="HOGENOM" id="CLU_193812_0_0_4"/>
<sequence>MAGTARSYACRNDINYEDTNMDISNAIRNHSNYDTDDYNYLRAKGWTDAEILERWNAEALNGRGPCRWQAEPARSKLAAVLGN</sequence>
<gene>
    <name evidence="1" type="ordered locus">RSPO_c02512</name>
</gene>
<organism evidence="1 2">
    <name type="scientific">Ralstonia solanacearum (strain Po82)</name>
    <dbReference type="NCBI Taxonomy" id="1031711"/>
    <lineage>
        <taxon>Bacteria</taxon>
        <taxon>Pseudomonadati</taxon>
        <taxon>Pseudomonadota</taxon>
        <taxon>Betaproteobacteria</taxon>
        <taxon>Burkholderiales</taxon>
        <taxon>Burkholderiaceae</taxon>
        <taxon>Ralstonia</taxon>
        <taxon>Ralstonia solanacearum species complex</taxon>
    </lineage>
</organism>
<evidence type="ECO:0000313" key="1">
    <source>
        <dbReference type="EMBL" id="AEG69806.1"/>
    </source>
</evidence>
<dbReference type="PATRIC" id="fig|1031711.3.peg.2456"/>
<protein>
    <submittedName>
        <fullName evidence="1">Uncharacterized protein</fullName>
    </submittedName>
</protein>
<reference evidence="1 2" key="1">
    <citation type="journal article" date="2011" name="J. Bacteriol.">
        <title>Complete genome sequence of the plant pathogen Ralstonia solanacearum strain Po82.</title>
        <authorList>
            <person name="Xu J."/>
            <person name="Zheng H.J."/>
            <person name="Liu L."/>
            <person name="Pan Z.C."/>
            <person name="Prior P."/>
            <person name="Tang B."/>
            <person name="Xu J.S."/>
            <person name="Zhang H."/>
            <person name="Tian Q."/>
            <person name="Zhang L.Q."/>
            <person name="Feng J."/>
        </authorList>
    </citation>
    <scope>NUCLEOTIDE SEQUENCE [LARGE SCALE GENOMIC DNA]</scope>
    <source>
        <strain evidence="1 2">Po82</strain>
    </source>
</reference>
<proteinExistence type="predicted"/>
<name>F6G2Q6_RALS8</name>
<dbReference type="Proteomes" id="UP000007953">
    <property type="component" value="Chromosome"/>
</dbReference>
<dbReference type="AlphaFoldDB" id="F6G2Q6"/>
<dbReference type="EMBL" id="CP002819">
    <property type="protein sequence ID" value="AEG69806.1"/>
    <property type="molecule type" value="Genomic_DNA"/>
</dbReference>
<dbReference type="KEGG" id="rsn:RSPO_c02512"/>
<accession>F6G2Q6</accession>